<dbReference type="EMBL" id="FJUW01000044">
    <property type="protein sequence ID" value="CZT07829.1"/>
    <property type="molecule type" value="Genomic_DNA"/>
</dbReference>
<feature type="compositionally biased region" description="Low complexity" evidence="1">
    <location>
        <begin position="52"/>
        <end position="65"/>
    </location>
</feature>
<protein>
    <recommendedName>
        <fullName evidence="5">Apple domain-containing protein</fullName>
    </recommendedName>
</protein>
<accession>A0A1E1LDK5</accession>
<keyword evidence="2" id="KW-0732">Signal</keyword>
<evidence type="ECO:0000256" key="2">
    <source>
        <dbReference type="SAM" id="SignalP"/>
    </source>
</evidence>
<organism evidence="3 4">
    <name type="scientific">Rhynchosporium graminicola</name>
    <dbReference type="NCBI Taxonomy" id="2792576"/>
    <lineage>
        <taxon>Eukaryota</taxon>
        <taxon>Fungi</taxon>
        <taxon>Dikarya</taxon>
        <taxon>Ascomycota</taxon>
        <taxon>Pezizomycotina</taxon>
        <taxon>Leotiomycetes</taxon>
        <taxon>Helotiales</taxon>
        <taxon>Ploettnerulaceae</taxon>
        <taxon>Rhynchosporium</taxon>
    </lineage>
</organism>
<evidence type="ECO:0008006" key="5">
    <source>
        <dbReference type="Google" id="ProtNLM"/>
    </source>
</evidence>
<evidence type="ECO:0000313" key="3">
    <source>
        <dbReference type="EMBL" id="CZT07829.1"/>
    </source>
</evidence>
<feature type="chain" id="PRO_5009446928" description="Apple domain-containing protein" evidence="2">
    <location>
        <begin position="19"/>
        <end position="181"/>
    </location>
</feature>
<dbReference type="AlphaFoldDB" id="A0A1E1LDK5"/>
<evidence type="ECO:0000256" key="1">
    <source>
        <dbReference type="SAM" id="MobiDB-lite"/>
    </source>
</evidence>
<sequence>MRINTLLLGTALTLFVNSEPIPRDPITFTVTITKTVSTKTVTWSAKSTIGFTTTTPSRSTSLPPSENTSPAKPTPTYPHGHPLCNVPNVSLQPGHSFAIPITHQKSGSSLKQCIQQCIDDNGSSPSNTTGASEAARGPCLSVLFEFRYRMCLFYDVRVEDTAQIADDRFKYTSWDNDCYGV</sequence>
<evidence type="ECO:0000313" key="4">
    <source>
        <dbReference type="Proteomes" id="UP000178129"/>
    </source>
</evidence>
<proteinExistence type="predicted"/>
<gene>
    <name evidence="3" type="ORF">RCO7_10888</name>
</gene>
<reference evidence="4" key="1">
    <citation type="submission" date="2016-03" db="EMBL/GenBank/DDBJ databases">
        <authorList>
            <person name="Ploux O."/>
        </authorList>
    </citation>
    <scope>NUCLEOTIDE SEQUENCE [LARGE SCALE GENOMIC DNA]</scope>
    <source>
        <strain evidence="4">UK7</strain>
    </source>
</reference>
<name>A0A1E1LDK5_9HELO</name>
<dbReference type="InParanoid" id="A0A1E1LDK5"/>
<feature type="signal peptide" evidence="2">
    <location>
        <begin position="1"/>
        <end position="18"/>
    </location>
</feature>
<feature type="region of interest" description="Disordered" evidence="1">
    <location>
        <begin position="52"/>
        <end position="78"/>
    </location>
</feature>
<comment type="caution">
    <text evidence="3">The sequence shown here is derived from an EMBL/GenBank/DDBJ whole genome shotgun (WGS) entry which is preliminary data.</text>
</comment>
<dbReference type="Proteomes" id="UP000178129">
    <property type="component" value="Unassembled WGS sequence"/>
</dbReference>
<keyword evidence="4" id="KW-1185">Reference proteome</keyword>